<sequence length="78" mass="8904">MDDVTGLTLTHCGHLFCAQCLHSSLSMEPTRGKCPMCRTKIDMKPRATYSSKTKGYWPLELKLMTRTRQGKRKAQDLD</sequence>
<dbReference type="EMBL" id="KI911158">
    <property type="protein sequence ID" value="ETR99182.1"/>
    <property type="molecule type" value="Genomic_DNA"/>
</dbReference>
<reference evidence="7" key="1">
    <citation type="journal article" date="2013" name="Ind. Biotechnol.">
        <title>Comparative genomics analysis of Trichoderma reesei strains.</title>
        <authorList>
            <person name="Koike H."/>
            <person name="Aerts A."/>
            <person name="LaButti K."/>
            <person name="Grigoriev I.V."/>
            <person name="Baker S.E."/>
        </authorList>
    </citation>
    <scope>NUCLEOTIDE SEQUENCE [LARGE SCALE GENOMIC DNA]</scope>
    <source>
        <strain evidence="7">ATCC 56765 / BCRC 32924 / NRRL 11460 / Rut C-30</strain>
    </source>
</reference>
<feature type="domain" description="RING-type" evidence="5">
    <location>
        <begin position="12"/>
        <end position="38"/>
    </location>
</feature>
<dbReference type="GO" id="GO:0006511">
    <property type="term" value="P:ubiquitin-dependent protein catabolic process"/>
    <property type="evidence" value="ECO:0007669"/>
    <property type="project" value="TreeGrafter"/>
</dbReference>
<dbReference type="GO" id="GO:0061630">
    <property type="term" value="F:ubiquitin protein ligase activity"/>
    <property type="evidence" value="ECO:0007669"/>
    <property type="project" value="InterPro"/>
</dbReference>
<evidence type="ECO:0000313" key="6">
    <source>
        <dbReference type="EMBL" id="ETR99182.1"/>
    </source>
</evidence>
<keyword evidence="2 4" id="KW-0863">Zinc-finger</keyword>
<dbReference type="InterPro" id="IPR001841">
    <property type="entry name" value="Znf_RING"/>
</dbReference>
<dbReference type="InterPro" id="IPR049627">
    <property type="entry name" value="SLX8"/>
</dbReference>
<proteinExistence type="predicted"/>
<dbReference type="SUPFAM" id="SSF57850">
    <property type="entry name" value="RING/U-box"/>
    <property type="match status" value="1"/>
</dbReference>
<dbReference type="GO" id="GO:0033768">
    <property type="term" value="C:SUMO-targeted ubiquitin ligase complex"/>
    <property type="evidence" value="ECO:0007669"/>
    <property type="project" value="TreeGrafter"/>
</dbReference>
<dbReference type="OrthoDB" id="6270329at2759"/>
<keyword evidence="1" id="KW-0479">Metal-binding</keyword>
<dbReference type="GO" id="GO:0008270">
    <property type="term" value="F:zinc ion binding"/>
    <property type="evidence" value="ECO:0007669"/>
    <property type="project" value="UniProtKB-KW"/>
</dbReference>
<protein>
    <recommendedName>
        <fullName evidence="5">RING-type domain-containing protein</fullName>
    </recommendedName>
</protein>
<dbReference type="AlphaFoldDB" id="A0A024S257"/>
<organism evidence="6 7">
    <name type="scientific">Hypocrea jecorina (strain ATCC 56765 / BCRC 32924 / NRRL 11460 / Rut C-30)</name>
    <name type="common">Trichoderma reesei</name>
    <dbReference type="NCBI Taxonomy" id="1344414"/>
    <lineage>
        <taxon>Eukaryota</taxon>
        <taxon>Fungi</taxon>
        <taxon>Dikarya</taxon>
        <taxon>Ascomycota</taxon>
        <taxon>Pezizomycotina</taxon>
        <taxon>Sordariomycetes</taxon>
        <taxon>Hypocreomycetidae</taxon>
        <taxon>Hypocreales</taxon>
        <taxon>Hypocreaceae</taxon>
        <taxon>Trichoderma</taxon>
    </lineage>
</organism>
<dbReference type="PANTHER" id="PTHR47094">
    <property type="entry name" value="ELFLESS, ISOFORM B"/>
    <property type="match status" value="1"/>
</dbReference>
<evidence type="ECO:0000256" key="3">
    <source>
        <dbReference type="ARBA" id="ARBA00022833"/>
    </source>
</evidence>
<evidence type="ECO:0000259" key="5">
    <source>
        <dbReference type="PROSITE" id="PS50089"/>
    </source>
</evidence>
<gene>
    <name evidence="6" type="ORF">M419DRAFT_87191</name>
</gene>
<evidence type="ECO:0000256" key="2">
    <source>
        <dbReference type="ARBA" id="ARBA00022771"/>
    </source>
</evidence>
<evidence type="ECO:0000256" key="4">
    <source>
        <dbReference type="PROSITE-ProRule" id="PRU00175"/>
    </source>
</evidence>
<dbReference type="PROSITE" id="PS50089">
    <property type="entry name" value="ZF_RING_2"/>
    <property type="match status" value="1"/>
</dbReference>
<evidence type="ECO:0000313" key="7">
    <source>
        <dbReference type="Proteomes" id="UP000024376"/>
    </source>
</evidence>
<dbReference type="HOGENOM" id="CLU_2484263_0_0_1"/>
<dbReference type="KEGG" id="trr:M419DRAFT_87191"/>
<dbReference type="Gene3D" id="3.30.40.10">
    <property type="entry name" value="Zinc/RING finger domain, C3HC4 (zinc finger)"/>
    <property type="match status" value="1"/>
</dbReference>
<dbReference type="InterPro" id="IPR013083">
    <property type="entry name" value="Znf_RING/FYVE/PHD"/>
</dbReference>
<dbReference type="PANTHER" id="PTHR47094:SF1">
    <property type="entry name" value="RING-TYPE E3 UBIQUITIN TRANSFERASE"/>
    <property type="match status" value="1"/>
</dbReference>
<dbReference type="Proteomes" id="UP000024376">
    <property type="component" value="Unassembled WGS sequence"/>
</dbReference>
<accession>A0A024S257</accession>
<dbReference type="InterPro" id="IPR017907">
    <property type="entry name" value="Znf_RING_CS"/>
</dbReference>
<keyword evidence="3" id="KW-0862">Zinc</keyword>
<evidence type="ECO:0000256" key="1">
    <source>
        <dbReference type="ARBA" id="ARBA00022723"/>
    </source>
</evidence>
<dbReference type="PROSITE" id="PS00518">
    <property type="entry name" value="ZF_RING_1"/>
    <property type="match status" value="1"/>
</dbReference>
<dbReference type="Pfam" id="PF13920">
    <property type="entry name" value="zf-C3HC4_3"/>
    <property type="match status" value="1"/>
</dbReference>
<dbReference type="GO" id="GO:0140082">
    <property type="term" value="F:SUMO-ubiquitin ligase activity"/>
    <property type="evidence" value="ECO:0007669"/>
    <property type="project" value="TreeGrafter"/>
</dbReference>
<name>A0A024S257_HYPJR</name>
<dbReference type="GO" id="GO:0032183">
    <property type="term" value="F:SUMO binding"/>
    <property type="evidence" value="ECO:0007669"/>
    <property type="project" value="TreeGrafter"/>
</dbReference>